<keyword evidence="3" id="KW-1185">Reference proteome</keyword>
<accession>A0A0M3JSH4</accession>
<dbReference type="OrthoDB" id="5792993at2759"/>
<keyword evidence="1" id="KW-1133">Transmembrane helix</keyword>
<evidence type="ECO:0000313" key="4">
    <source>
        <dbReference type="WBParaSite" id="ASIM_0001093201-mRNA-1"/>
    </source>
</evidence>
<evidence type="ECO:0000313" key="2">
    <source>
        <dbReference type="EMBL" id="VDK43068.1"/>
    </source>
</evidence>
<evidence type="ECO:0000256" key="1">
    <source>
        <dbReference type="SAM" id="Phobius"/>
    </source>
</evidence>
<feature type="transmembrane region" description="Helical" evidence="1">
    <location>
        <begin position="42"/>
        <end position="64"/>
    </location>
</feature>
<dbReference type="Proteomes" id="UP000267096">
    <property type="component" value="Unassembled WGS sequence"/>
</dbReference>
<name>A0A0M3JSH4_ANISI</name>
<protein>
    <submittedName>
        <fullName evidence="4">G_PROTEIN_RECEP_F1_2 domain-containing protein</fullName>
    </submittedName>
</protein>
<proteinExistence type="predicted"/>
<feature type="transmembrane region" description="Helical" evidence="1">
    <location>
        <begin position="181"/>
        <end position="204"/>
    </location>
</feature>
<sequence>MALSAQDPLASGNNDVIRIRDRIQNSPEIASSRAPSILINHYYLIAYTIVIGAYVFAFGEYLYFRLTSIIFPEKVIYHSLCDKKHSEVVGKDALHYAIIIVAFCSVAFFQIICFFGLTISEKWTICTLPDIDNIAHLRHKLAKHIKNTMNNTVYPTFMIVWAVIFYMIGVRDSVDAVVSSVSLYVFDVVLFTYFVSFPVIVYIYHPFARKSAAMLFARMHNTSNDINNNERSPGGNNRLSVQELRADRSLVVSLNARSPPLASPELSLSPTPRVLSDSHLLPLSSRLYTYNNTNCNIDEHDYYSLQQSQFRRNVRITTTV</sequence>
<reference evidence="4" key="1">
    <citation type="submission" date="2017-02" db="UniProtKB">
        <authorList>
            <consortium name="WormBaseParasite"/>
        </authorList>
    </citation>
    <scope>IDENTIFICATION</scope>
</reference>
<keyword evidence="1" id="KW-0812">Transmembrane</keyword>
<gene>
    <name evidence="2" type="ORF">ASIM_LOCUS10490</name>
</gene>
<evidence type="ECO:0000313" key="3">
    <source>
        <dbReference type="Proteomes" id="UP000267096"/>
    </source>
</evidence>
<keyword evidence="1" id="KW-0472">Membrane</keyword>
<dbReference type="EMBL" id="UYRR01031001">
    <property type="protein sequence ID" value="VDK43068.1"/>
    <property type="molecule type" value="Genomic_DNA"/>
</dbReference>
<organism evidence="4">
    <name type="scientific">Anisakis simplex</name>
    <name type="common">Herring worm</name>
    <dbReference type="NCBI Taxonomy" id="6269"/>
    <lineage>
        <taxon>Eukaryota</taxon>
        <taxon>Metazoa</taxon>
        <taxon>Ecdysozoa</taxon>
        <taxon>Nematoda</taxon>
        <taxon>Chromadorea</taxon>
        <taxon>Rhabditida</taxon>
        <taxon>Spirurina</taxon>
        <taxon>Ascaridomorpha</taxon>
        <taxon>Ascaridoidea</taxon>
        <taxon>Anisakidae</taxon>
        <taxon>Anisakis</taxon>
        <taxon>Anisakis simplex complex</taxon>
    </lineage>
</organism>
<dbReference type="WBParaSite" id="ASIM_0001093201-mRNA-1">
    <property type="protein sequence ID" value="ASIM_0001093201-mRNA-1"/>
    <property type="gene ID" value="ASIM_0001093201"/>
</dbReference>
<reference evidence="2 3" key="2">
    <citation type="submission" date="2018-11" db="EMBL/GenBank/DDBJ databases">
        <authorList>
            <consortium name="Pathogen Informatics"/>
        </authorList>
    </citation>
    <scope>NUCLEOTIDE SEQUENCE [LARGE SCALE GENOMIC DNA]</scope>
</reference>
<feature type="transmembrane region" description="Helical" evidence="1">
    <location>
        <begin position="93"/>
        <end position="117"/>
    </location>
</feature>
<feature type="transmembrane region" description="Helical" evidence="1">
    <location>
        <begin position="152"/>
        <end position="169"/>
    </location>
</feature>
<dbReference type="AlphaFoldDB" id="A0A0M3JSH4"/>